<evidence type="ECO:0000313" key="2">
    <source>
        <dbReference type="EMBL" id="OAP39631.1"/>
    </source>
</evidence>
<dbReference type="SUPFAM" id="SSF52518">
    <property type="entry name" value="Thiamin diphosphate-binding fold (THDP-binding)"/>
    <property type="match status" value="2"/>
</dbReference>
<dbReference type="PANTHER" id="PTHR43825:SF4">
    <property type="entry name" value="PYRUVATE DEHYDROGENASE E1 COMPONENT"/>
    <property type="match status" value="1"/>
</dbReference>
<dbReference type="EMBL" id="LNQB01000089">
    <property type="protein sequence ID" value="OAP39631.1"/>
    <property type="molecule type" value="Genomic_DNA"/>
</dbReference>
<reference evidence="2 3" key="1">
    <citation type="submission" date="2015-11" db="EMBL/GenBank/DDBJ databases">
        <title>Ensifer anhuiense sp. nov., an effective nitrogen fixation bacterium with Glycine soja.</title>
        <authorList>
            <person name="Yan H."/>
            <person name="Chen W."/>
        </authorList>
    </citation>
    <scope>NUCLEOTIDE SEQUENCE [LARGE SCALE GENOMIC DNA]</scope>
    <source>
        <strain evidence="2 3">LMG 7837</strain>
    </source>
</reference>
<dbReference type="InterPro" id="IPR005474">
    <property type="entry name" value="Transketolase_N"/>
</dbReference>
<dbReference type="PANTHER" id="PTHR43825">
    <property type="entry name" value="PYRUVATE DEHYDROGENASE E1 COMPONENT"/>
    <property type="match status" value="1"/>
</dbReference>
<protein>
    <recommendedName>
        <fullName evidence="1">Transketolase N-terminal domain-containing protein</fullName>
    </recommendedName>
</protein>
<organism evidence="2 3">
    <name type="scientific">Sinorhizobium saheli</name>
    <dbReference type="NCBI Taxonomy" id="36856"/>
    <lineage>
        <taxon>Bacteria</taxon>
        <taxon>Pseudomonadati</taxon>
        <taxon>Pseudomonadota</taxon>
        <taxon>Alphaproteobacteria</taxon>
        <taxon>Hyphomicrobiales</taxon>
        <taxon>Rhizobiaceae</taxon>
        <taxon>Sinorhizobium/Ensifer group</taxon>
        <taxon>Sinorhizobium</taxon>
    </lineage>
</organism>
<dbReference type="Proteomes" id="UP000078507">
    <property type="component" value="Unassembled WGS sequence"/>
</dbReference>
<dbReference type="Gene3D" id="3.40.50.970">
    <property type="match status" value="2"/>
</dbReference>
<proteinExistence type="predicted"/>
<accession>A0A178XWL2</accession>
<evidence type="ECO:0000313" key="3">
    <source>
        <dbReference type="Proteomes" id="UP000078507"/>
    </source>
</evidence>
<sequence length="256" mass="28268">MRSAHLTFQGGAAWRKRLLDEIGDQGPVTALIERRSDEELQALMVNLGGHDLPSLLEAFERASQHDCPVCFICYTIKGYGLPLAGHKDNHAGQMTATQMESFRQRMGVQPGQEWEKWAAATMPAGELESFVARAPFFREGRRRLLAPAVPVPLTLPSPSQPGKLMSTQMGFGQILNDIARGDTPLAERIVTTSPDVTVSTNLGPWVNRRGLFARESMADIFKAERIPSTYSWDFGPQGQHLELGIAESNLMIMLGH</sequence>
<feature type="domain" description="Transketolase N-terminal" evidence="1">
    <location>
        <begin position="45"/>
        <end position="114"/>
    </location>
</feature>
<dbReference type="STRING" id="36856.ATB98_04725"/>
<dbReference type="Pfam" id="PF00456">
    <property type="entry name" value="Transketolase_N"/>
    <property type="match status" value="1"/>
</dbReference>
<comment type="caution">
    <text evidence="2">The sequence shown here is derived from an EMBL/GenBank/DDBJ whole genome shotgun (WGS) entry which is preliminary data.</text>
</comment>
<name>A0A178XWL2_SINSA</name>
<dbReference type="InterPro" id="IPR051157">
    <property type="entry name" value="PDH/Transketolase"/>
</dbReference>
<dbReference type="InterPro" id="IPR029061">
    <property type="entry name" value="THDP-binding"/>
</dbReference>
<keyword evidence="3" id="KW-1185">Reference proteome</keyword>
<dbReference type="AlphaFoldDB" id="A0A178XWL2"/>
<gene>
    <name evidence="2" type="ORF">ATB98_04725</name>
</gene>
<evidence type="ECO:0000259" key="1">
    <source>
        <dbReference type="Pfam" id="PF00456"/>
    </source>
</evidence>